<organism evidence="1 2">
    <name type="scientific">Streblomastix strix</name>
    <dbReference type="NCBI Taxonomy" id="222440"/>
    <lineage>
        <taxon>Eukaryota</taxon>
        <taxon>Metamonada</taxon>
        <taxon>Preaxostyla</taxon>
        <taxon>Oxymonadida</taxon>
        <taxon>Streblomastigidae</taxon>
        <taxon>Streblomastix</taxon>
    </lineage>
</organism>
<reference evidence="1 2" key="1">
    <citation type="submission" date="2019-03" db="EMBL/GenBank/DDBJ databases">
        <title>Single cell metagenomics reveals metabolic interactions within the superorganism composed of flagellate Streblomastix strix and complex community of Bacteroidetes bacteria on its surface.</title>
        <authorList>
            <person name="Treitli S.C."/>
            <person name="Kolisko M."/>
            <person name="Husnik F."/>
            <person name="Keeling P."/>
            <person name="Hampl V."/>
        </authorList>
    </citation>
    <scope>NUCLEOTIDE SEQUENCE [LARGE SCALE GENOMIC DNA]</scope>
    <source>
        <strain evidence="1">ST1C</strain>
    </source>
</reference>
<protein>
    <submittedName>
        <fullName evidence="1">Uncharacterized protein</fullName>
    </submittedName>
</protein>
<dbReference type="EMBL" id="SNRW01028495">
    <property type="protein sequence ID" value="KAA6359368.1"/>
    <property type="molecule type" value="Genomic_DNA"/>
</dbReference>
<dbReference type="AlphaFoldDB" id="A0A5J4TM30"/>
<accession>A0A5J4TM30</accession>
<dbReference type="InterPro" id="IPR012337">
    <property type="entry name" value="RNaseH-like_sf"/>
</dbReference>
<name>A0A5J4TM30_9EUKA</name>
<comment type="caution">
    <text evidence="1">The sequence shown here is derived from an EMBL/GenBank/DDBJ whole genome shotgun (WGS) entry which is preliminary data.</text>
</comment>
<dbReference type="OrthoDB" id="10059613at2759"/>
<sequence length="136" mass="15263">MIIVNLQEEKILGEIRSSLFFSILIDDTCDVSQIEQFCLTIRYLDENAVIKNAFIQLRDLGKDGGSADNLKQNLLKILEEKQLDLNKAVGISAVGASTFQGKLNGMIKQLQNQWNQIISTHCCCHKLQLALKKCPI</sequence>
<evidence type="ECO:0000313" key="2">
    <source>
        <dbReference type="Proteomes" id="UP000324800"/>
    </source>
</evidence>
<dbReference type="PANTHER" id="PTHR45749">
    <property type="match status" value="1"/>
</dbReference>
<evidence type="ECO:0000313" key="1">
    <source>
        <dbReference type="EMBL" id="KAA6359368.1"/>
    </source>
</evidence>
<dbReference type="PANTHER" id="PTHR45749:SF21">
    <property type="entry name" value="DUF4371 DOMAIN-CONTAINING PROTEIN"/>
    <property type="match status" value="1"/>
</dbReference>
<proteinExistence type="predicted"/>
<dbReference type="Proteomes" id="UP000324800">
    <property type="component" value="Unassembled WGS sequence"/>
</dbReference>
<gene>
    <name evidence="1" type="ORF">EZS28_045105</name>
</gene>
<dbReference type="SUPFAM" id="SSF53098">
    <property type="entry name" value="Ribonuclease H-like"/>
    <property type="match status" value="1"/>
</dbReference>